<dbReference type="EMBL" id="AYYR01000044">
    <property type="protein sequence ID" value="KRM75737.1"/>
    <property type="molecule type" value="Genomic_DNA"/>
</dbReference>
<dbReference type="PANTHER" id="PTHR11544">
    <property type="entry name" value="COLD SHOCK DOMAIN CONTAINING PROTEINS"/>
    <property type="match status" value="1"/>
</dbReference>
<feature type="region of interest" description="Disordered" evidence="3">
    <location>
        <begin position="58"/>
        <end position="83"/>
    </location>
</feature>
<dbReference type="PATRIC" id="fig|1423733.4.peg.2247"/>
<dbReference type="SMART" id="SM00357">
    <property type="entry name" value="CSP"/>
    <property type="match status" value="1"/>
</dbReference>
<sequence>MIKGTVDRYNEQNGFGFIKSETGENIFVHYTGIEMSGYKSLKPGQEVEFVIVEGQKGPQAARVRPVEQPVAGTTETSEETPNK</sequence>
<evidence type="ECO:0000313" key="5">
    <source>
        <dbReference type="EMBL" id="KRM75737.1"/>
    </source>
</evidence>
<evidence type="ECO:0000313" key="6">
    <source>
        <dbReference type="Proteomes" id="UP000051845"/>
    </source>
</evidence>
<dbReference type="InterPro" id="IPR012156">
    <property type="entry name" value="Cold_shock_CspA"/>
</dbReference>
<dbReference type="PROSITE" id="PS51857">
    <property type="entry name" value="CSD_2"/>
    <property type="match status" value="1"/>
</dbReference>
<comment type="caution">
    <text evidence="5">The sequence shown here is derived from an EMBL/GenBank/DDBJ whole genome shotgun (WGS) entry which is preliminary data.</text>
</comment>
<comment type="subcellular location">
    <subcellularLocation>
        <location evidence="1">Cytoplasm</location>
    </subcellularLocation>
</comment>
<dbReference type="InterPro" id="IPR002059">
    <property type="entry name" value="CSP_DNA-bd"/>
</dbReference>
<dbReference type="InterPro" id="IPR050181">
    <property type="entry name" value="Cold_shock_domain"/>
</dbReference>
<gene>
    <name evidence="5" type="ORF">FC82_GL002141</name>
</gene>
<dbReference type="GO" id="GO:0005737">
    <property type="term" value="C:cytoplasm"/>
    <property type="evidence" value="ECO:0007669"/>
    <property type="project" value="UniProtKB-SubCell"/>
</dbReference>
<evidence type="ECO:0000259" key="4">
    <source>
        <dbReference type="PROSITE" id="PS51857"/>
    </source>
</evidence>
<dbReference type="InterPro" id="IPR011129">
    <property type="entry name" value="CSD"/>
</dbReference>
<dbReference type="SUPFAM" id="SSF50249">
    <property type="entry name" value="Nucleic acid-binding proteins"/>
    <property type="match status" value="1"/>
</dbReference>
<reference evidence="5 6" key="1">
    <citation type="journal article" date="2015" name="Genome Announc.">
        <title>Expanding the biotechnology potential of lactobacilli through comparative genomics of 213 strains and associated genera.</title>
        <authorList>
            <person name="Sun Z."/>
            <person name="Harris H.M."/>
            <person name="McCann A."/>
            <person name="Guo C."/>
            <person name="Argimon S."/>
            <person name="Zhang W."/>
            <person name="Yang X."/>
            <person name="Jeffery I.B."/>
            <person name="Cooney J.C."/>
            <person name="Kagawa T.F."/>
            <person name="Liu W."/>
            <person name="Song Y."/>
            <person name="Salvetti E."/>
            <person name="Wrobel A."/>
            <person name="Rasinkangas P."/>
            <person name="Parkhill J."/>
            <person name="Rea M.C."/>
            <person name="O'Sullivan O."/>
            <person name="Ritari J."/>
            <person name="Douillard F.P."/>
            <person name="Paul Ross R."/>
            <person name="Yang R."/>
            <person name="Briner A.E."/>
            <person name="Felis G.E."/>
            <person name="de Vos W.M."/>
            <person name="Barrangou R."/>
            <person name="Klaenhammer T.R."/>
            <person name="Caufield P.W."/>
            <person name="Cui Y."/>
            <person name="Zhang H."/>
            <person name="O'Toole P.W."/>
        </authorList>
    </citation>
    <scope>NUCLEOTIDE SEQUENCE [LARGE SCALE GENOMIC DNA]</scope>
    <source>
        <strain evidence="5 6">DSM 20515</strain>
    </source>
</reference>
<dbReference type="Proteomes" id="UP000051845">
    <property type="component" value="Unassembled WGS sequence"/>
</dbReference>
<proteinExistence type="predicted"/>
<evidence type="ECO:0000256" key="2">
    <source>
        <dbReference type="ARBA" id="ARBA00022490"/>
    </source>
</evidence>
<dbReference type="Gene3D" id="2.40.50.140">
    <property type="entry name" value="Nucleic acid-binding proteins"/>
    <property type="match status" value="1"/>
</dbReference>
<dbReference type="PIRSF" id="PIRSF002599">
    <property type="entry name" value="Cold_shock_A"/>
    <property type="match status" value="1"/>
</dbReference>
<accession>A0A0R2BHF4</accession>
<name>A0A0R2BHF4_SECCO</name>
<organism evidence="5 6">
    <name type="scientific">Secundilactobacillus collinoides DSM 20515 = JCM 1123</name>
    <dbReference type="NCBI Taxonomy" id="1423733"/>
    <lineage>
        <taxon>Bacteria</taxon>
        <taxon>Bacillati</taxon>
        <taxon>Bacillota</taxon>
        <taxon>Bacilli</taxon>
        <taxon>Lactobacillales</taxon>
        <taxon>Lactobacillaceae</taxon>
        <taxon>Secundilactobacillus</taxon>
    </lineage>
</organism>
<evidence type="ECO:0000256" key="1">
    <source>
        <dbReference type="ARBA" id="ARBA00004496"/>
    </source>
</evidence>
<dbReference type="GO" id="GO:0003676">
    <property type="term" value="F:nucleic acid binding"/>
    <property type="evidence" value="ECO:0007669"/>
    <property type="project" value="InterPro"/>
</dbReference>
<dbReference type="InterPro" id="IPR012340">
    <property type="entry name" value="NA-bd_OB-fold"/>
</dbReference>
<dbReference type="CDD" id="cd00164">
    <property type="entry name" value="S1_like"/>
    <property type="match status" value="1"/>
</dbReference>
<keyword evidence="2" id="KW-0963">Cytoplasm</keyword>
<evidence type="ECO:0000256" key="3">
    <source>
        <dbReference type="SAM" id="MobiDB-lite"/>
    </source>
</evidence>
<dbReference type="AlphaFoldDB" id="A0A0R2BHF4"/>
<dbReference type="Pfam" id="PF00313">
    <property type="entry name" value="CSD"/>
    <property type="match status" value="1"/>
</dbReference>
<dbReference type="RefSeq" id="WP_054760150.1">
    <property type="nucleotide sequence ID" value="NZ_AYYR01000044.1"/>
</dbReference>
<dbReference type="PRINTS" id="PR00050">
    <property type="entry name" value="COLDSHOCK"/>
</dbReference>
<protein>
    <recommendedName>
        <fullName evidence="4">CSD domain-containing protein</fullName>
    </recommendedName>
</protein>
<feature type="domain" description="CSD" evidence="4">
    <location>
        <begin position="1"/>
        <end position="65"/>
    </location>
</feature>